<dbReference type="Gene3D" id="3.40.50.300">
    <property type="entry name" value="P-loop containing nucleotide triphosphate hydrolases"/>
    <property type="match status" value="1"/>
</dbReference>
<proteinExistence type="inferred from homology"/>
<dbReference type="InterPro" id="IPR038005">
    <property type="entry name" value="RX-like_CC"/>
</dbReference>
<dbReference type="InterPro" id="IPR027417">
    <property type="entry name" value="P-loop_NTPase"/>
</dbReference>
<dbReference type="GO" id="GO:0043531">
    <property type="term" value="F:ADP binding"/>
    <property type="evidence" value="ECO:0007669"/>
    <property type="project" value="InterPro"/>
</dbReference>
<dbReference type="CDD" id="cd14798">
    <property type="entry name" value="RX-CC_like"/>
    <property type="match status" value="1"/>
</dbReference>
<feature type="domain" description="Disease resistance protein winged helix" evidence="9">
    <location>
        <begin position="411"/>
        <end position="484"/>
    </location>
</feature>
<dbReference type="Gene3D" id="3.80.10.10">
    <property type="entry name" value="Ribonuclease Inhibitor"/>
    <property type="match status" value="1"/>
</dbReference>
<keyword evidence="5" id="KW-0611">Plant defense</keyword>
<dbReference type="SUPFAM" id="SSF52058">
    <property type="entry name" value="L domain-like"/>
    <property type="match status" value="1"/>
</dbReference>
<keyword evidence="12" id="KW-1185">Reference proteome</keyword>
<dbReference type="Pfam" id="PF18052">
    <property type="entry name" value="Rx_N"/>
    <property type="match status" value="1"/>
</dbReference>
<gene>
    <name evidence="11" type="ORF">LUZ62_064596</name>
</gene>
<dbReference type="InterPro" id="IPR055414">
    <property type="entry name" value="LRR_R13L4/SHOC2-like"/>
</dbReference>
<dbReference type="InterPro" id="IPR041118">
    <property type="entry name" value="Rx_N"/>
</dbReference>
<dbReference type="GO" id="GO:0009626">
    <property type="term" value="P:plant-type hypersensitive response"/>
    <property type="evidence" value="ECO:0007669"/>
    <property type="project" value="UniProtKB-ARBA"/>
</dbReference>
<dbReference type="PANTHER" id="PTHR23155:SF1185">
    <property type="entry name" value="DISEASE RESISTANCE RPP8-LIKE PROTEIN 3-RELATED"/>
    <property type="match status" value="1"/>
</dbReference>
<dbReference type="Pfam" id="PF23598">
    <property type="entry name" value="LRR_14"/>
    <property type="match status" value="1"/>
</dbReference>
<evidence type="ECO:0000259" key="9">
    <source>
        <dbReference type="Pfam" id="PF23559"/>
    </source>
</evidence>
<organism evidence="11 12">
    <name type="scientific">Rhynchospora pubera</name>
    <dbReference type="NCBI Taxonomy" id="906938"/>
    <lineage>
        <taxon>Eukaryota</taxon>
        <taxon>Viridiplantae</taxon>
        <taxon>Streptophyta</taxon>
        <taxon>Embryophyta</taxon>
        <taxon>Tracheophyta</taxon>
        <taxon>Spermatophyta</taxon>
        <taxon>Magnoliopsida</taxon>
        <taxon>Liliopsida</taxon>
        <taxon>Poales</taxon>
        <taxon>Cyperaceae</taxon>
        <taxon>Cyperoideae</taxon>
        <taxon>Rhynchosporeae</taxon>
        <taxon>Rhynchospora</taxon>
    </lineage>
</organism>
<sequence length="887" mass="101896">MAEAAVHYVLGKIAETAYKEALFLYGVGDEVEWAKRELEWVSAFVKDADAKQNKGALVKKWVEEVKEVAYMIEDALDEFFVKMGGARSKGVLKRVSHGPKALIERHKLGTAIDKIKERLNEIKENRENYGITSLPSSSGGPARQFVRPVFTPEIDETEVVGFEDDIKNICEQLCDESVSRRSVISIVGPGGRGKTTVASKIHKSFREKSHFDCCIWVTVSQGFNVIDIMKKILEKLHKTAKEVGDEEYFIPEVYASLRQKKYLIVLDDVWSSNDWTLLERAFPEDHNGSRLLITTRSKDVAEKSDGANKPYELRTLNEDESQQLLLKKTFPSQFASKCPDNILPVINQFSEKCYGWPLALVVLGGILSMKDPVHWDGLLSKVDWKECLDIISTSYEDLPFDLKLCFMYLAVFPEDYQIKASNLIQLWIAEGLIFHDDQSTKTMEDIAESYLEEIAQRCMIQVSMRSWSGRIKYCYIHDILRELAIRKAKENNFLFLCSESDADSISRTSTSTRRIAFYNYNDRNLIELVGGSLRSLIIFGKYLVRSKSNHELTMIRVLNIDVRTEELYQNFKWLDQLIALRYFQCTGNFGPLPISFWNNKMLRHVKMLSNNPLFPSVLMGPPSSANLENLLTLKGVVTSDEWGVKLPHFPCIRKLGIIIDGKIDGEALVNSMSKLEHLYSLHVAGHIKRKYYFILDLRNYKKLHSLYLSLSVCELGIGFNLLPPNLVKLTLDSSQLEEDPMPELEKLSNLRVLRLLEWSYEGERLVFSKGGFKCLQQLKLEGLRNLVELKIEKGGMPNLNQLEISHCPEVNVVPDFQYLTNLRELNLQYMSNDFWSSLEGVDQHKILHLPSKIFNWKLPSGRSFFPRFQQYRRFYRKNKALESVVVT</sequence>
<evidence type="ECO:0000256" key="2">
    <source>
        <dbReference type="ARBA" id="ARBA00022614"/>
    </source>
</evidence>
<dbReference type="Pfam" id="PF00931">
    <property type="entry name" value="NB-ARC"/>
    <property type="match status" value="1"/>
</dbReference>
<dbReference type="Gene3D" id="1.10.8.430">
    <property type="entry name" value="Helical domain of apoptotic protease-activating factors"/>
    <property type="match status" value="1"/>
</dbReference>
<name>A0AAV8ELZ2_9POAL</name>
<evidence type="ECO:0000256" key="3">
    <source>
        <dbReference type="ARBA" id="ARBA00022737"/>
    </source>
</evidence>
<feature type="domain" description="Disease resistance R13L4/SHOC-2-like LRR" evidence="10">
    <location>
        <begin position="624"/>
        <end position="825"/>
    </location>
</feature>
<dbReference type="InterPro" id="IPR036388">
    <property type="entry name" value="WH-like_DNA-bd_sf"/>
</dbReference>
<evidence type="ECO:0000256" key="5">
    <source>
        <dbReference type="ARBA" id="ARBA00022821"/>
    </source>
</evidence>
<dbReference type="PRINTS" id="PR00364">
    <property type="entry name" value="DISEASERSIST"/>
</dbReference>
<comment type="caution">
    <text evidence="11">The sequence shown here is derived from an EMBL/GenBank/DDBJ whole genome shotgun (WGS) entry which is preliminary data.</text>
</comment>
<evidence type="ECO:0000313" key="11">
    <source>
        <dbReference type="EMBL" id="KAJ4780339.1"/>
    </source>
</evidence>
<dbReference type="FunFam" id="3.40.50.300:FF:001091">
    <property type="entry name" value="Probable disease resistance protein At1g61300"/>
    <property type="match status" value="1"/>
</dbReference>
<dbReference type="Gene3D" id="1.10.10.10">
    <property type="entry name" value="Winged helix-like DNA-binding domain superfamily/Winged helix DNA-binding domain"/>
    <property type="match status" value="1"/>
</dbReference>
<dbReference type="SUPFAM" id="SSF52540">
    <property type="entry name" value="P-loop containing nucleoside triphosphate hydrolases"/>
    <property type="match status" value="1"/>
</dbReference>
<dbReference type="PANTHER" id="PTHR23155">
    <property type="entry name" value="DISEASE RESISTANCE PROTEIN RP"/>
    <property type="match status" value="1"/>
</dbReference>
<keyword evidence="3" id="KW-0677">Repeat</keyword>
<dbReference type="Proteomes" id="UP001140206">
    <property type="component" value="Chromosome 3"/>
</dbReference>
<evidence type="ECO:0000259" key="10">
    <source>
        <dbReference type="Pfam" id="PF23598"/>
    </source>
</evidence>
<accession>A0AAV8ELZ2</accession>
<reference evidence="11" key="1">
    <citation type="submission" date="2022-08" db="EMBL/GenBank/DDBJ databases">
        <authorList>
            <person name="Marques A."/>
        </authorList>
    </citation>
    <scope>NUCLEOTIDE SEQUENCE</scope>
    <source>
        <strain evidence="11">RhyPub2mFocal</strain>
        <tissue evidence="11">Leaves</tissue>
    </source>
</reference>
<dbReference type="InterPro" id="IPR058922">
    <property type="entry name" value="WHD_DRP"/>
</dbReference>
<evidence type="ECO:0000256" key="1">
    <source>
        <dbReference type="ARBA" id="ARBA00008894"/>
    </source>
</evidence>
<feature type="domain" description="Disease resistance N-terminal" evidence="8">
    <location>
        <begin position="5"/>
        <end position="90"/>
    </location>
</feature>
<evidence type="ECO:0000313" key="12">
    <source>
        <dbReference type="Proteomes" id="UP001140206"/>
    </source>
</evidence>
<keyword evidence="4" id="KW-0547">Nucleotide-binding</keyword>
<evidence type="ECO:0000259" key="8">
    <source>
        <dbReference type="Pfam" id="PF18052"/>
    </source>
</evidence>
<dbReference type="AlphaFoldDB" id="A0AAV8ELZ2"/>
<evidence type="ECO:0000256" key="4">
    <source>
        <dbReference type="ARBA" id="ARBA00022741"/>
    </source>
</evidence>
<dbReference type="EMBL" id="JAMFTS010000003">
    <property type="protein sequence ID" value="KAJ4780339.1"/>
    <property type="molecule type" value="Genomic_DNA"/>
</dbReference>
<protein>
    <submittedName>
        <fullName evidence="11">Disease resistance family protein</fullName>
    </submittedName>
</protein>
<feature type="domain" description="NB-ARC" evidence="7">
    <location>
        <begin position="163"/>
        <end position="332"/>
    </location>
</feature>
<comment type="similarity">
    <text evidence="1">Belongs to the disease resistance NB-LRR family.</text>
</comment>
<feature type="coiled-coil region" evidence="6">
    <location>
        <begin position="105"/>
        <end position="132"/>
    </location>
</feature>
<dbReference type="GO" id="GO:0002758">
    <property type="term" value="P:innate immune response-activating signaling pathway"/>
    <property type="evidence" value="ECO:0007669"/>
    <property type="project" value="UniProtKB-ARBA"/>
</dbReference>
<dbReference type="GO" id="GO:0042742">
    <property type="term" value="P:defense response to bacterium"/>
    <property type="evidence" value="ECO:0007669"/>
    <property type="project" value="UniProtKB-ARBA"/>
</dbReference>
<evidence type="ECO:0000256" key="6">
    <source>
        <dbReference type="SAM" id="Coils"/>
    </source>
</evidence>
<dbReference type="InterPro" id="IPR044974">
    <property type="entry name" value="Disease_R_plants"/>
</dbReference>
<dbReference type="InterPro" id="IPR002182">
    <property type="entry name" value="NB-ARC"/>
</dbReference>
<dbReference type="InterPro" id="IPR042197">
    <property type="entry name" value="Apaf_helical"/>
</dbReference>
<dbReference type="Pfam" id="PF23559">
    <property type="entry name" value="WHD_DRP"/>
    <property type="match status" value="1"/>
</dbReference>
<keyword evidence="2" id="KW-0433">Leucine-rich repeat</keyword>
<dbReference type="InterPro" id="IPR032675">
    <property type="entry name" value="LRR_dom_sf"/>
</dbReference>
<evidence type="ECO:0000259" key="7">
    <source>
        <dbReference type="Pfam" id="PF00931"/>
    </source>
</evidence>
<dbReference type="Gene3D" id="1.20.5.4130">
    <property type="match status" value="1"/>
</dbReference>
<keyword evidence="6" id="KW-0175">Coiled coil</keyword>
<dbReference type="FunFam" id="1.10.10.10:FF:000322">
    <property type="entry name" value="Probable disease resistance protein At1g63360"/>
    <property type="match status" value="1"/>
</dbReference>